<protein>
    <submittedName>
        <fullName evidence="3">Right-handed parallel beta-helix repeat-containing protein</fullName>
    </submittedName>
</protein>
<dbReference type="EMBL" id="CP041242">
    <property type="protein sequence ID" value="QDH71416.1"/>
    <property type="molecule type" value="Genomic_DNA"/>
</dbReference>
<dbReference type="Proteomes" id="UP000317199">
    <property type="component" value="Chromosome"/>
</dbReference>
<dbReference type="OrthoDB" id="6029529at2"/>
<evidence type="ECO:0000256" key="1">
    <source>
        <dbReference type="SAM" id="SignalP"/>
    </source>
</evidence>
<accession>A0A514BVK2</accession>
<dbReference type="KEGG" id="lyj:FKV23_15935"/>
<organism evidence="3 4">
    <name type="scientific">Marilutibacter alkalisoli</name>
    <dbReference type="NCBI Taxonomy" id="2591633"/>
    <lineage>
        <taxon>Bacteria</taxon>
        <taxon>Pseudomonadati</taxon>
        <taxon>Pseudomonadota</taxon>
        <taxon>Gammaproteobacteria</taxon>
        <taxon>Lysobacterales</taxon>
        <taxon>Lysobacteraceae</taxon>
        <taxon>Marilutibacter</taxon>
    </lineage>
</organism>
<dbReference type="Gene3D" id="2.160.20.10">
    <property type="entry name" value="Single-stranded right-handed beta-helix, Pectin lyase-like"/>
    <property type="match status" value="1"/>
</dbReference>
<dbReference type="InterPro" id="IPR039448">
    <property type="entry name" value="Beta_helix"/>
</dbReference>
<dbReference type="SMART" id="SM00710">
    <property type="entry name" value="PbH1"/>
    <property type="match status" value="4"/>
</dbReference>
<dbReference type="AlphaFoldDB" id="A0A514BVK2"/>
<dbReference type="Pfam" id="PF13229">
    <property type="entry name" value="Beta_helix"/>
    <property type="match status" value="1"/>
</dbReference>
<dbReference type="InterPro" id="IPR006626">
    <property type="entry name" value="PbH1"/>
</dbReference>
<dbReference type="InterPro" id="IPR012334">
    <property type="entry name" value="Pectin_lyas_fold"/>
</dbReference>
<gene>
    <name evidence="3" type="ORF">FKV23_15935</name>
</gene>
<feature type="domain" description="Right handed beta helix" evidence="2">
    <location>
        <begin position="93"/>
        <end position="242"/>
    </location>
</feature>
<dbReference type="InterPro" id="IPR011050">
    <property type="entry name" value="Pectin_lyase_fold/virulence"/>
</dbReference>
<keyword evidence="1" id="KW-0732">Signal</keyword>
<dbReference type="RefSeq" id="WP_141624748.1">
    <property type="nucleotide sequence ID" value="NZ_CP041242.1"/>
</dbReference>
<reference evidence="3 4" key="1">
    <citation type="submission" date="2019-06" db="EMBL/GenBank/DDBJ databases">
        <title>Lysobacter alkalisoli sp. nov. isolated from saline-alkali soil.</title>
        <authorList>
            <person name="Sun J.-Q."/>
            <person name="Xu L."/>
        </authorList>
    </citation>
    <scope>NUCLEOTIDE SEQUENCE [LARGE SCALE GENOMIC DNA]</scope>
    <source>
        <strain evidence="3 4">SJ-36</strain>
    </source>
</reference>
<evidence type="ECO:0000259" key="2">
    <source>
        <dbReference type="Pfam" id="PF13229"/>
    </source>
</evidence>
<feature type="signal peptide" evidence="1">
    <location>
        <begin position="1"/>
        <end position="24"/>
    </location>
</feature>
<dbReference type="SUPFAM" id="SSF51126">
    <property type="entry name" value="Pectin lyase-like"/>
    <property type="match status" value="1"/>
</dbReference>
<feature type="chain" id="PRO_5021965504" evidence="1">
    <location>
        <begin position="25"/>
        <end position="287"/>
    </location>
</feature>
<evidence type="ECO:0000313" key="4">
    <source>
        <dbReference type="Proteomes" id="UP000317199"/>
    </source>
</evidence>
<keyword evidence="4" id="KW-1185">Reference proteome</keyword>
<proteinExistence type="predicted"/>
<sequence>MIRTLTCLALTCVALSICPSLARAAESYDNCTGFISSLPATISTQGTWCLNKDLSTGVTSGSAITVNTNNVTLDCNHFKLGGLAAGLGTTATGIRADTRQNLTVRNCNIRGFQTGVAAVGNGSGHLVENSKFDKNTHTAIDVRGDGNLVRNNIVIDTGGGTGNPEANGIHGQGNTDIRNNQVDGVIGTGGSNTTVYGIRLTGGHGAAVGQNVVRNTVPTGTGLARGIYTSNGLKIFLDDNRVSLPSPLAGSQGYRCNSSNGALRNSTSWGFATANSGCLDDGGNAVH</sequence>
<name>A0A514BVK2_9GAMM</name>
<evidence type="ECO:0000313" key="3">
    <source>
        <dbReference type="EMBL" id="QDH71416.1"/>
    </source>
</evidence>